<keyword evidence="1 6" id="KW-0597">Phosphoprotein</keyword>
<dbReference type="CDD" id="cd00383">
    <property type="entry name" value="trans_reg_C"/>
    <property type="match status" value="1"/>
</dbReference>
<dbReference type="RefSeq" id="WP_212141037.1">
    <property type="nucleotide sequence ID" value="NZ_JAGSSW010000005.1"/>
</dbReference>
<evidence type="ECO:0000256" key="2">
    <source>
        <dbReference type="ARBA" id="ARBA00023012"/>
    </source>
</evidence>
<evidence type="ECO:0000256" key="5">
    <source>
        <dbReference type="ARBA" id="ARBA00023163"/>
    </source>
</evidence>
<dbReference type="PANTHER" id="PTHR48111:SF22">
    <property type="entry name" value="REGULATOR OF RPOS"/>
    <property type="match status" value="1"/>
</dbReference>
<comment type="caution">
    <text evidence="10">The sequence shown here is derived from an EMBL/GenBank/DDBJ whole genome shotgun (WGS) entry which is preliminary data.</text>
</comment>
<name>A0ABS5HIN4_9BACT</name>
<evidence type="ECO:0000313" key="10">
    <source>
        <dbReference type="EMBL" id="MBR8464115.1"/>
    </source>
</evidence>
<organism evidence="10 11">
    <name type="scientific">Campylobacter anatolicus</name>
    <dbReference type="NCBI Taxonomy" id="2829105"/>
    <lineage>
        <taxon>Bacteria</taxon>
        <taxon>Pseudomonadati</taxon>
        <taxon>Campylobacterota</taxon>
        <taxon>Epsilonproteobacteria</taxon>
        <taxon>Campylobacterales</taxon>
        <taxon>Campylobacteraceae</taxon>
        <taxon>Campylobacter</taxon>
    </lineage>
</organism>
<dbReference type="PANTHER" id="PTHR48111">
    <property type="entry name" value="REGULATOR OF RPOS"/>
    <property type="match status" value="1"/>
</dbReference>
<dbReference type="SUPFAM" id="SSF46894">
    <property type="entry name" value="C-terminal effector domain of the bipartite response regulators"/>
    <property type="match status" value="1"/>
</dbReference>
<dbReference type="InterPro" id="IPR011006">
    <property type="entry name" value="CheY-like_superfamily"/>
</dbReference>
<evidence type="ECO:0000256" key="7">
    <source>
        <dbReference type="PROSITE-ProRule" id="PRU01091"/>
    </source>
</evidence>
<evidence type="ECO:0000259" key="9">
    <source>
        <dbReference type="PROSITE" id="PS51755"/>
    </source>
</evidence>
<keyword evidence="5" id="KW-0804">Transcription</keyword>
<evidence type="ECO:0000259" key="8">
    <source>
        <dbReference type="PROSITE" id="PS50110"/>
    </source>
</evidence>
<dbReference type="InterPro" id="IPR001867">
    <property type="entry name" value="OmpR/PhoB-type_DNA-bd"/>
</dbReference>
<dbReference type="Proteomes" id="UP000682951">
    <property type="component" value="Unassembled WGS sequence"/>
</dbReference>
<keyword evidence="3" id="KW-0805">Transcription regulation</keyword>
<feature type="DNA-binding region" description="OmpR/PhoB-type" evidence="7">
    <location>
        <begin position="124"/>
        <end position="226"/>
    </location>
</feature>
<dbReference type="PROSITE" id="PS50110">
    <property type="entry name" value="RESPONSE_REGULATORY"/>
    <property type="match status" value="1"/>
</dbReference>
<dbReference type="SMART" id="SM00448">
    <property type="entry name" value="REC"/>
    <property type="match status" value="1"/>
</dbReference>
<dbReference type="InterPro" id="IPR036388">
    <property type="entry name" value="WH-like_DNA-bd_sf"/>
</dbReference>
<evidence type="ECO:0000256" key="6">
    <source>
        <dbReference type="PROSITE-ProRule" id="PRU00169"/>
    </source>
</evidence>
<evidence type="ECO:0000256" key="1">
    <source>
        <dbReference type="ARBA" id="ARBA00022553"/>
    </source>
</evidence>
<feature type="modified residue" description="4-aspartylphosphate" evidence="6">
    <location>
        <position position="52"/>
    </location>
</feature>
<dbReference type="Gene3D" id="3.40.50.2300">
    <property type="match status" value="1"/>
</dbReference>
<evidence type="ECO:0000256" key="3">
    <source>
        <dbReference type="ARBA" id="ARBA00023015"/>
    </source>
</evidence>
<dbReference type="SMART" id="SM00862">
    <property type="entry name" value="Trans_reg_C"/>
    <property type="match status" value="1"/>
</dbReference>
<protein>
    <submittedName>
        <fullName evidence="10">Response regulator transcription factor</fullName>
    </submittedName>
</protein>
<proteinExistence type="predicted"/>
<dbReference type="Pfam" id="PF00486">
    <property type="entry name" value="Trans_reg_C"/>
    <property type="match status" value="1"/>
</dbReference>
<dbReference type="SUPFAM" id="SSF52172">
    <property type="entry name" value="CheY-like"/>
    <property type="match status" value="1"/>
</dbReference>
<dbReference type="InterPro" id="IPR039420">
    <property type="entry name" value="WalR-like"/>
</dbReference>
<keyword evidence="2" id="KW-0902">Two-component regulatory system</keyword>
<dbReference type="Pfam" id="PF00072">
    <property type="entry name" value="Response_reg"/>
    <property type="match status" value="1"/>
</dbReference>
<keyword evidence="11" id="KW-1185">Reference proteome</keyword>
<dbReference type="EMBL" id="JAGSSW010000005">
    <property type="protein sequence ID" value="MBR8464115.1"/>
    <property type="molecule type" value="Genomic_DNA"/>
</dbReference>
<evidence type="ECO:0000256" key="4">
    <source>
        <dbReference type="ARBA" id="ARBA00023125"/>
    </source>
</evidence>
<keyword evidence="4 7" id="KW-0238">DNA-binding</keyword>
<dbReference type="PROSITE" id="PS51755">
    <property type="entry name" value="OMPR_PHOB"/>
    <property type="match status" value="1"/>
</dbReference>
<evidence type="ECO:0000313" key="11">
    <source>
        <dbReference type="Proteomes" id="UP000682951"/>
    </source>
</evidence>
<gene>
    <name evidence="10" type="ORF">KDD93_05955</name>
</gene>
<dbReference type="InterPro" id="IPR001789">
    <property type="entry name" value="Sig_transdc_resp-reg_receiver"/>
</dbReference>
<dbReference type="InterPro" id="IPR016032">
    <property type="entry name" value="Sig_transdc_resp-reg_C-effctor"/>
</dbReference>
<accession>A0ABS5HIN4</accession>
<feature type="domain" description="OmpR/PhoB-type" evidence="9">
    <location>
        <begin position="124"/>
        <end position="226"/>
    </location>
</feature>
<dbReference type="Gene3D" id="6.10.250.690">
    <property type="match status" value="1"/>
</dbReference>
<dbReference type="Gene3D" id="1.10.10.10">
    <property type="entry name" value="Winged helix-like DNA-binding domain superfamily/Winged helix DNA-binding domain"/>
    <property type="match status" value="1"/>
</dbReference>
<feature type="domain" description="Response regulatory" evidence="8">
    <location>
        <begin position="3"/>
        <end position="116"/>
    </location>
</feature>
<sequence>MIKILMIEDDSELAELLCEYLSKFDIQVTTADEPYIGLSTLNTQSFDLVILDLTLPGLDGLEVCKEIRKDHNIPIIISSARHDITDKVNALDNGADDYLPKPYDPQELLARIKSHMRRQSVSMNDELGQNFKKDIVLKEFEHEILFKGSPLNLTAAEFDILEYLLKKQGGAVTREELIYNCDSINEDSSNKSIDVIIGRIRAKLSENPKEPRYIHAIRGIGYKLVL</sequence>
<reference evidence="10 11" key="1">
    <citation type="submission" date="2021-04" db="EMBL/GenBank/DDBJ databases">
        <title>Molecular and phenotypic characterization and identification of bacterial isolates recovered from the Anatolian ground squirrels (Spermophilus xanthoprymnus) and which have the potential to form a new species in the Campylobacter genus.</title>
        <authorList>
            <person name="Aydin F."/>
            <person name="Abay S."/>
            <person name="Kayman T."/>
            <person name="Karakaya E."/>
            <person name="Mustak H.K."/>
            <person name="Mustak I.B."/>
            <person name="Bilgin N."/>
            <person name="Duzler A."/>
            <person name="Sahin O."/>
            <person name="Guran O."/>
            <person name="Saticioglu I.B."/>
        </authorList>
    </citation>
    <scope>NUCLEOTIDE SEQUENCE [LARGE SCALE GENOMIC DNA]</scope>
    <source>
        <strain evidence="11">faydin-G24</strain>
    </source>
</reference>